<evidence type="ECO:0008006" key="3">
    <source>
        <dbReference type="Google" id="ProtNLM"/>
    </source>
</evidence>
<evidence type="ECO:0000313" key="1">
    <source>
        <dbReference type="EMBL" id="SEA64310.1"/>
    </source>
</evidence>
<keyword evidence="2" id="KW-1185">Reference proteome</keyword>
<sequence>MVHEMEIPKDFFKQFDNREAFMSFFNDLFKQGVEQMLQGELDTHLGYDKHAKEG</sequence>
<dbReference type="Proteomes" id="UP000199041">
    <property type="component" value="Unassembled WGS sequence"/>
</dbReference>
<evidence type="ECO:0000313" key="2">
    <source>
        <dbReference type="Proteomes" id="UP000199041"/>
    </source>
</evidence>
<protein>
    <recommendedName>
        <fullName evidence="3">Transposase, Mutator family</fullName>
    </recommendedName>
</protein>
<dbReference type="AlphaFoldDB" id="A0A1H4CV66"/>
<accession>A0A1H4CV66</accession>
<name>A0A1H4CV66_9BACT</name>
<organism evidence="1 2">
    <name type="scientific">Arachidicoccus rhizosphaerae</name>
    <dbReference type="NCBI Taxonomy" id="551991"/>
    <lineage>
        <taxon>Bacteria</taxon>
        <taxon>Pseudomonadati</taxon>
        <taxon>Bacteroidota</taxon>
        <taxon>Chitinophagia</taxon>
        <taxon>Chitinophagales</taxon>
        <taxon>Chitinophagaceae</taxon>
        <taxon>Arachidicoccus</taxon>
    </lineage>
</organism>
<dbReference type="EMBL" id="FNQY01000037">
    <property type="protein sequence ID" value="SEA64310.1"/>
    <property type="molecule type" value="Genomic_DNA"/>
</dbReference>
<gene>
    <name evidence="1" type="ORF">SAMN05192529_13725</name>
</gene>
<proteinExistence type="predicted"/>
<reference evidence="1 2" key="1">
    <citation type="submission" date="2016-10" db="EMBL/GenBank/DDBJ databases">
        <authorList>
            <person name="de Groot N.N."/>
        </authorList>
    </citation>
    <scope>NUCLEOTIDE SEQUENCE [LARGE SCALE GENOMIC DNA]</scope>
    <source>
        <strain evidence="1 2">Vu-144</strain>
    </source>
</reference>
<feature type="non-terminal residue" evidence="1">
    <location>
        <position position="54"/>
    </location>
</feature>